<dbReference type="Proteomes" id="UP000001880">
    <property type="component" value="Chromosome"/>
</dbReference>
<organism evidence="2 3">
    <name type="scientific">Haliangium ochraceum (strain DSM 14365 / JCM 11303 / SMP-2)</name>
    <dbReference type="NCBI Taxonomy" id="502025"/>
    <lineage>
        <taxon>Bacteria</taxon>
        <taxon>Pseudomonadati</taxon>
        <taxon>Myxococcota</taxon>
        <taxon>Polyangia</taxon>
        <taxon>Haliangiales</taxon>
        <taxon>Kofleriaceae</taxon>
        <taxon>Haliangium</taxon>
    </lineage>
</organism>
<dbReference type="AlphaFoldDB" id="D0LRL8"/>
<keyword evidence="1" id="KW-0472">Membrane</keyword>
<dbReference type="EMBL" id="CP001804">
    <property type="protein sequence ID" value="ACY19010.1"/>
    <property type="molecule type" value="Genomic_DNA"/>
</dbReference>
<keyword evidence="1" id="KW-1133">Transmembrane helix</keyword>
<evidence type="ECO:0000256" key="1">
    <source>
        <dbReference type="SAM" id="Phobius"/>
    </source>
</evidence>
<evidence type="ECO:0000313" key="3">
    <source>
        <dbReference type="Proteomes" id="UP000001880"/>
    </source>
</evidence>
<feature type="transmembrane region" description="Helical" evidence="1">
    <location>
        <begin position="74"/>
        <end position="96"/>
    </location>
</feature>
<sequence>MGGMAEAMLTLCPNCGRNLQIPPYQDSVICPGCRQECKVSLSWNQQRARPERQQQQPMASMYQPAPQASSSSRLWVLLLVALLFLSAGAVTLFVILPRLEDSKQTPPTNFFRDASSASAHLTRVLGFPPMAQKLTLYPTRAEAEVWNGDNSEAERLLVRIDGSTEKRRSNAERGVSFNVSEVNFALVPTLVNKALGVDPSAAEREAAREKAAASFDPEIAGTIEEARAAAGPQAEVHRISLERTPEGALQWSVFVDGTTGMYHLDYDASGERVGSGRAP</sequence>
<dbReference type="KEGG" id="hoh:Hoch_6541"/>
<protein>
    <submittedName>
        <fullName evidence="2">Uncharacterized protein</fullName>
    </submittedName>
</protein>
<dbReference type="HOGENOM" id="CLU_996657_0_0_7"/>
<keyword evidence="3" id="KW-1185">Reference proteome</keyword>
<name>D0LRL8_HALO1</name>
<proteinExistence type="predicted"/>
<reference evidence="2 3" key="1">
    <citation type="journal article" date="2010" name="Stand. Genomic Sci.">
        <title>Complete genome sequence of Haliangium ochraceum type strain (SMP-2).</title>
        <authorList>
            <consortium name="US DOE Joint Genome Institute (JGI-PGF)"/>
            <person name="Ivanova N."/>
            <person name="Daum C."/>
            <person name="Lang E."/>
            <person name="Abt B."/>
            <person name="Kopitz M."/>
            <person name="Saunders E."/>
            <person name="Lapidus A."/>
            <person name="Lucas S."/>
            <person name="Glavina Del Rio T."/>
            <person name="Nolan M."/>
            <person name="Tice H."/>
            <person name="Copeland A."/>
            <person name="Cheng J.F."/>
            <person name="Chen F."/>
            <person name="Bruce D."/>
            <person name="Goodwin L."/>
            <person name="Pitluck S."/>
            <person name="Mavromatis K."/>
            <person name="Pati A."/>
            <person name="Mikhailova N."/>
            <person name="Chen A."/>
            <person name="Palaniappan K."/>
            <person name="Land M."/>
            <person name="Hauser L."/>
            <person name="Chang Y.J."/>
            <person name="Jeffries C.D."/>
            <person name="Detter J.C."/>
            <person name="Brettin T."/>
            <person name="Rohde M."/>
            <person name="Goker M."/>
            <person name="Bristow J."/>
            <person name="Markowitz V."/>
            <person name="Eisen J.A."/>
            <person name="Hugenholtz P."/>
            <person name="Kyrpides N.C."/>
            <person name="Klenk H.P."/>
        </authorList>
    </citation>
    <scope>NUCLEOTIDE SEQUENCE [LARGE SCALE GENOMIC DNA]</scope>
    <source>
        <strain evidence="3">DSM 14365 / CIP 107738 / JCM 11303 / AJ 13395 / SMP-2</strain>
    </source>
</reference>
<accession>D0LRL8</accession>
<gene>
    <name evidence="2" type="ordered locus">Hoch_6541</name>
</gene>
<evidence type="ECO:0000313" key="2">
    <source>
        <dbReference type="EMBL" id="ACY19010.1"/>
    </source>
</evidence>
<keyword evidence="1" id="KW-0812">Transmembrane</keyword>